<protein>
    <submittedName>
        <fullName evidence="1">Uncharacterized protein</fullName>
    </submittedName>
</protein>
<keyword evidence="2" id="KW-1185">Reference proteome</keyword>
<accession>A0A0L0G0G1</accession>
<dbReference type="EMBL" id="KQ241936">
    <property type="protein sequence ID" value="KNC82344.1"/>
    <property type="molecule type" value="Genomic_DNA"/>
</dbReference>
<dbReference type="GeneID" id="25905887"/>
<evidence type="ECO:0000313" key="2">
    <source>
        <dbReference type="Proteomes" id="UP000054560"/>
    </source>
</evidence>
<organism evidence="1 2">
    <name type="scientific">Sphaeroforma arctica JP610</name>
    <dbReference type="NCBI Taxonomy" id="667725"/>
    <lineage>
        <taxon>Eukaryota</taxon>
        <taxon>Ichthyosporea</taxon>
        <taxon>Ichthyophonida</taxon>
        <taxon>Sphaeroforma</taxon>
    </lineage>
</organism>
<gene>
    <name evidence="1" type="ORF">SARC_05383</name>
</gene>
<feature type="non-terminal residue" evidence="1">
    <location>
        <position position="83"/>
    </location>
</feature>
<dbReference type="Proteomes" id="UP000054560">
    <property type="component" value="Unassembled WGS sequence"/>
</dbReference>
<sequence length="83" mass="9787">MAEECKTEDYVKTMQRVFKRQYKYIDATDGTPIAARIFYPLAKREVQLNGIIMHYSGLVFPTEAHDYMLEKLATEYHCMVFNI</sequence>
<dbReference type="AlphaFoldDB" id="A0A0L0G0G1"/>
<dbReference type="RefSeq" id="XP_014156246.1">
    <property type="nucleotide sequence ID" value="XM_014300771.1"/>
</dbReference>
<evidence type="ECO:0000313" key="1">
    <source>
        <dbReference type="EMBL" id="KNC82344.1"/>
    </source>
</evidence>
<proteinExistence type="predicted"/>
<name>A0A0L0G0G1_9EUKA</name>
<reference evidence="1 2" key="1">
    <citation type="submission" date="2011-02" db="EMBL/GenBank/DDBJ databases">
        <title>The Genome Sequence of Sphaeroforma arctica JP610.</title>
        <authorList>
            <consortium name="The Broad Institute Genome Sequencing Platform"/>
            <person name="Russ C."/>
            <person name="Cuomo C."/>
            <person name="Young S.K."/>
            <person name="Zeng Q."/>
            <person name="Gargeya S."/>
            <person name="Alvarado L."/>
            <person name="Berlin A."/>
            <person name="Chapman S.B."/>
            <person name="Chen Z."/>
            <person name="Freedman E."/>
            <person name="Gellesch M."/>
            <person name="Goldberg J."/>
            <person name="Griggs A."/>
            <person name="Gujja S."/>
            <person name="Heilman E."/>
            <person name="Heiman D."/>
            <person name="Howarth C."/>
            <person name="Mehta T."/>
            <person name="Neiman D."/>
            <person name="Pearson M."/>
            <person name="Roberts A."/>
            <person name="Saif S."/>
            <person name="Shea T."/>
            <person name="Shenoy N."/>
            <person name="Sisk P."/>
            <person name="Stolte C."/>
            <person name="Sykes S."/>
            <person name="White J."/>
            <person name="Yandava C."/>
            <person name="Burger G."/>
            <person name="Gray M.W."/>
            <person name="Holland P.W.H."/>
            <person name="King N."/>
            <person name="Lang F.B.F."/>
            <person name="Roger A.J."/>
            <person name="Ruiz-Trillo I."/>
            <person name="Haas B."/>
            <person name="Nusbaum C."/>
            <person name="Birren B."/>
        </authorList>
    </citation>
    <scope>NUCLEOTIDE SEQUENCE [LARGE SCALE GENOMIC DNA]</scope>
    <source>
        <strain evidence="1 2">JP610</strain>
    </source>
</reference>